<sequence>ENRLPKLKKELKAREKLGKTIDQRISDPWHKFEKAVNSLNWAMEMWGSAYNQREKIASFQSKFETSLHHFSQNSKLRFKI</sequence>
<reference evidence="1 2" key="1">
    <citation type="submission" date="2019-03" db="EMBL/GenBank/DDBJ databases">
        <title>An improved genome assembly of the fluke Schistosoma japonicum.</title>
        <authorList>
            <person name="Hu W."/>
            <person name="Luo F."/>
            <person name="Yin M."/>
            <person name="Mo X."/>
            <person name="Sun C."/>
            <person name="Wu Q."/>
            <person name="Zhu B."/>
            <person name="Xiang M."/>
            <person name="Wang J."/>
            <person name="Wang Y."/>
            <person name="Zhang T."/>
            <person name="Xu B."/>
            <person name="Zheng H."/>
            <person name="Feng Z."/>
        </authorList>
    </citation>
    <scope>NUCLEOTIDE SEQUENCE [LARGE SCALE GENOMIC DNA]</scope>
    <source>
        <strain evidence="1">HuSjv2</strain>
        <tissue evidence="1">Worms</tissue>
    </source>
</reference>
<dbReference type="AlphaFoldDB" id="A0A4Z2DTT0"/>
<evidence type="ECO:0000313" key="1">
    <source>
        <dbReference type="EMBL" id="TNN19580.1"/>
    </source>
</evidence>
<organism evidence="1 2">
    <name type="scientific">Schistosoma japonicum</name>
    <name type="common">Blood fluke</name>
    <dbReference type="NCBI Taxonomy" id="6182"/>
    <lineage>
        <taxon>Eukaryota</taxon>
        <taxon>Metazoa</taxon>
        <taxon>Spiralia</taxon>
        <taxon>Lophotrochozoa</taxon>
        <taxon>Platyhelminthes</taxon>
        <taxon>Trematoda</taxon>
        <taxon>Digenea</taxon>
        <taxon>Strigeidida</taxon>
        <taxon>Schistosomatoidea</taxon>
        <taxon>Schistosomatidae</taxon>
        <taxon>Schistosoma</taxon>
    </lineage>
</organism>
<gene>
    <name evidence="1" type="ORF">EWB00_007053</name>
</gene>
<proteinExistence type="predicted"/>
<name>A0A4Z2DTT0_SCHJA</name>
<dbReference type="EMBL" id="SKCS01000041">
    <property type="protein sequence ID" value="TNN19580.1"/>
    <property type="molecule type" value="Genomic_DNA"/>
</dbReference>
<comment type="caution">
    <text evidence="1">The sequence shown here is derived from an EMBL/GenBank/DDBJ whole genome shotgun (WGS) entry which is preliminary data.</text>
</comment>
<feature type="non-terminal residue" evidence="1">
    <location>
        <position position="1"/>
    </location>
</feature>
<accession>A0A4Z2DTT0</accession>
<protein>
    <submittedName>
        <fullName evidence="1">Uncharacterized protein</fullName>
    </submittedName>
</protein>
<evidence type="ECO:0000313" key="2">
    <source>
        <dbReference type="Proteomes" id="UP000311919"/>
    </source>
</evidence>
<dbReference type="Proteomes" id="UP000311919">
    <property type="component" value="Unassembled WGS sequence"/>
</dbReference>
<keyword evidence="2" id="KW-1185">Reference proteome</keyword>